<dbReference type="Gene3D" id="3.40.109.10">
    <property type="entry name" value="NADH Oxidase"/>
    <property type="match status" value="1"/>
</dbReference>
<organism evidence="2 3">
    <name type="scientific">Streptomyces mangrovisoli</name>
    <dbReference type="NCBI Taxonomy" id="1428628"/>
    <lineage>
        <taxon>Bacteria</taxon>
        <taxon>Bacillati</taxon>
        <taxon>Actinomycetota</taxon>
        <taxon>Actinomycetes</taxon>
        <taxon>Kitasatosporales</taxon>
        <taxon>Streptomycetaceae</taxon>
        <taxon>Streptomyces</taxon>
    </lineage>
</organism>
<evidence type="ECO:0000259" key="1">
    <source>
        <dbReference type="Pfam" id="PF00881"/>
    </source>
</evidence>
<dbReference type="Proteomes" id="UP000034196">
    <property type="component" value="Unassembled WGS sequence"/>
</dbReference>
<dbReference type="GO" id="GO:0016491">
    <property type="term" value="F:oxidoreductase activity"/>
    <property type="evidence" value="ECO:0007669"/>
    <property type="project" value="InterPro"/>
</dbReference>
<dbReference type="NCBIfam" id="NF047509">
    <property type="entry name" value="Rv3131_FMN_oxido"/>
    <property type="match status" value="1"/>
</dbReference>
<dbReference type="EMBL" id="LAVA02000090">
    <property type="protein sequence ID" value="OIJ63847.1"/>
    <property type="molecule type" value="Genomic_DNA"/>
</dbReference>
<dbReference type="STRING" id="1428628.WN71_031000"/>
<dbReference type="Pfam" id="PF00881">
    <property type="entry name" value="Nitroreductase"/>
    <property type="match status" value="1"/>
</dbReference>
<dbReference type="AlphaFoldDB" id="A0A1J4NNC2"/>
<dbReference type="PANTHER" id="PTHR23026:SF123">
    <property type="entry name" value="NAD(P)H NITROREDUCTASE RV3131-RELATED"/>
    <property type="match status" value="1"/>
</dbReference>
<dbReference type="InterPro" id="IPR050627">
    <property type="entry name" value="Nitroreductase/BluB"/>
</dbReference>
<protein>
    <submittedName>
        <fullName evidence="2">Nitroreductase</fullName>
    </submittedName>
</protein>
<keyword evidence="3" id="KW-1185">Reference proteome</keyword>
<dbReference type="SUPFAM" id="SSF55469">
    <property type="entry name" value="FMN-dependent nitroreductase-like"/>
    <property type="match status" value="2"/>
</dbReference>
<name>A0A1J4NNC2_9ACTN</name>
<evidence type="ECO:0000313" key="2">
    <source>
        <dbReference type="EMBL" id="OIJ63847.1"/>
    </source>
</evidence>
<proteinExistence type="predicted"/>
<comment type="caution">
    <text evidence="2">The sequence shown here is derived from an EMBL/GenBank/DDBJ whole genome shotgun (WGS) entry which is preliminary data.</text>
</comment>
<sequence length="335" mass="36037">MNAQAVDLSLLQSLVTDATAAPSLHNAQPWRFSCPRGSDVLRLYADPDRALPHIDPDGRGLHLGCGAALCNLRVSAAAARLAPEVALLPDPADPDLLAEVRLRTAGPRDEALALLRSEIGRRHSSRAPFREDDIPGAVRDHLVEAARSEGTQLTFPGSWHVQSILTMVRDAEEAEWLDDGIRGETQRWAHIDAPDPAGAPDTPGATDGIPAAAFGPAPRHAGAAVRDFAAGRPMPGRAQKEFERLPHLALLGTDGDGPVHWLRAGQALQRVLLQATRDGLVTSMVSQPLERPELRWAVRAPLSAMAHVQMVIRIGYGPTGVRSPRRPVEEVLDIV</sequence>
<gene>
    <name evidence="2" type="ORF">WN71_031000</name>
</gene>
<dbReference type="OrthoDB" id="8156917at2"/>
<accession>A0A1J4NNC2</accession>
<dbReference type="PANTHER" id="PTHR23026">
    <property type="entry name" value="NADPH NITROREDUCTASE"/>
    <property type="match status" value="1"/>
</dbReference>
<dbReference type="InterPro" id="IPR029479">
    <property type="entry name" value="Nitroreductase"/>
</dbReference>
<reference evidence="2" key="1">
    <citation type="submission" date="2016-10" db="EMBL/GenBank/DDBJ databases">
        <title>Genome sequence of Streptomyces mangrovisoli MUSC 149.</title>
        <authorList>
            <person name="Lee L.-H."/>
            <person name="Ser H.-L."/>
        </authorList>
    </citation>
    <scope>NUCLEOTIDE SEQUENCE [LARGE SCALE GENOMIC DNA]</scope>
    <source>
        <strain evidence="2">MUSC 149</strain>
    </source>
</reference>
<feature type="domain" description="Nitroreductase" evidence="1">
    <location>
        <begin position="120"/>
        <end position="316"/>
    </location>
</feature>
<dbReference type="InterPro" id="IPR000415">
    <property type="entry name" value="Nitroreductase-like"/>
</dbReference>
<evidence type="ECO:0000313" key="3">
    <source>
        <dbReference type="Proteomes" id="UP000034196"/>
    </source>
</evidence>
<dbReference type="RefSeq" id="WP_046583919.1">
    <property type="nucleotide sequence ID" value="NZ_LAVA02000090.1"/>
</dbReference>